<dbReference type="STRING" id="231916.A0A409XX80"/>
<keyword evidence="3 6" id="KW-0812">Transmembrane</keyword>
<dbReference type="FunFam" id="1.20.1250.20:FF:000034">
    <property type="entry name" value="MFS general substrate transporter"/>
    <property type="match status" value="1"/>
</dbReference>
<dbReference type="EMBL" id="NHYE01001428">
    <property type="protein sequence ID" value="PPQ95359.1"/>
    <property type="molecule type" value="Genomic_DNA"/>
</dbReference>
<proteinExistence type="predicted"/>
<dbReference type="InParanoid" id="A0A409XX80"/>
<dbReference type="GO" id="GO:0022857">
    <property type="term" value="F:transmembrane transporter activity"/>
    <property type="evidence" value="ECO:0007669"/>
    <property type="project" value="InterPro"/>
</dbReference>
<dbReference type="InterPro" id="IPR036259">
    <property type="entry name" value="MFS_trans_sf"/>
</dbReference>
<dbReference type="Gene3D" id="1.20.1250.20">
    <property type="entry name" value="MFS general substrate transporter like domains"/>
    <property type="match status" value="2"/>
</dbReference>
<dbReference type="SUPFAM" id="SSF103473">
    <property type="entry name" value="MFS general substrate transporter"/>
    <property type="match status" value="1"/>
</dbReference>
<evidence type="ECO:0000256" key="3">
    <source>
        <dbReference type="ARBA" id="ARBA00022692"/>
    </source>
</evidence>
<accession>A0A409XX80</accession>
<feature type="transmembrane region" description="Helical" evidence="6">
    <location>
        <begin position="347"/>
        <end position="365"/>
    </location>
</feature>
<keyword evidence="5 6" id="KW-0472">Membrane</keyword>
<dbReference type="FunCoup" id="A0A409XX80">
    <property type="interactions" value="66"/>
</dbReference>
<dbReference type="AlphaFoldDB" id="A0A409XX80"/>
<dbReference type="InterPro" id="IPR020846">
    <property type="entry name" value="MFS_dom"/>
</dbReference>
<evidence type="ECO:0000256" key="1">
    <source>
        <dbReference type="ARBA" id="ARBA00004141"/>
    </source>
</evidence>
<dbReference type="PROSITE" id="PS50850">
    <property type="entry name" value="MFS"/>
    <property type="match status" value="1"/>
</dbReference>
<evidence type="ECO:0000256" key="4">
    <source>
        <dbReference type="ARBA" id="ARBA00022989"/>
    </source>
</evidence>
<feature type="transmembrane region" description="Helical" evidence="6">
    <location>
        <begin position="283"/>
        <end position="308"/>
    </location>
</feature>
<dbReference type="FunFam" id="1.20.1250.20:FF:000013">
    <property type="entry name" value="MFS general substrate transporter"/>
    <property type="match status" value="1"/>
</dbReference>
<evidence type="ECO:0000259" key="7">
    <source>
        <dbReference type="PROSITE" id="PS50850"/>
    </source>
</evidence>
<feature type="transmembrane region" description="Helical" evidence="6">
    <location>
        <begin position="377"/>
        <end position="396"/>
    </location>
</feature>
<feature type="transmembrane region" description="Helical" evidence="6">
    <location>
        <begin position="440"/>
        <end position="461"/>
    </location>
</feature>
<gene>
    <name evidence="8" type="ORF">CVT26_008204</name>
</gene>
<evidence type="ECO:0000313" key="8">
    <source>
        <dbReference type="EMBL" id="PPQ95359.1"/>
    </source>
</evidence>
<feature type="domain" description="Major facilitator superfamily (MFS) profile" evidence="7">
    <location>
        <begin position="42"/>
        <end position="465"/>
    </location>
</feature>
<reference evidence="8 9" key="1">
    <citation type="journal article" date="2018" name="Evol. Lett.">
        <title>Horizontal gene cluster transfer increased hallucinogenic mushroom diversity.</title>
        <authorList>
            <person name="Reynolds H.T."/>
            <person name="Vijayakumar V."/>
            <person name="Gluck-Thaler E."/>
            <person name="Korotkin H.B."/>
            <person name="Matheny P.B."/>
            <person name="Slot J.C."/>
        </authorList>
    </citation>
    <scope>NUCLEOTIDE SEQUENCE [LARGE SCALE GENOMIC DNA]</scope>
    <source>
        <strain evidence="8 9">SRW20</strain>
    </source>
</reference>
<dbReference type="Proteomes" id="UP000284706">
    <property type="component" value="Unassembled WGS sequence"/>
</dbReference>
<keyword evidence="4 6" id="KW-1133">Transmembrane helix</keyword>
<evidence type="ECO:0000313" key="9">
    <source>
        <dbReference type="Proteomes" id="UP000284706"/>
    </source>
</evidence>
<feature type="transmembrane region" description="Helical" evidence="6">
    <location>
        <begin position="143"/>
        <end position="167"/>
    </location>
</feature>
<comment type="subcellular location">
    <subcellularLocation>
        <location evidence="1">Membrane</location>
        <topology evidence="1">Multi-pass membrane protein</topology>
    </subcellularLocation>
</comment>
<evidence type="ECO:0000256" key="6">
    <source>
        <dbReference type="SAM" id="Phobius"/>
    </source>
</evidence>
<keyword evidence="2" id="KW-0813">Transport</keyword>
<evidence type="ECO:0000256" key="2">
    <source>
        <dbReference type="ARBA" id="ARBA00022448"/>
    </source>
</evidence>
<feature type="transmembrane region" description="Helical" evidence="6">
    <location>
        <begin position="179"/>
        <end position="200"/>
    </location>
</feature>
<organism evidence="8 9">
    <name type="scientific">Gymnopilus dilepis</name>
    <dbReference type="NCBI Taxonomy" id="231916"/>
    <lineage>
        <taxon>Eukaryota</taxon>
        <taxon>Fungi</taxon>
        <taxon>Dikarya</taxon>
        <taxon>Basidiomycota</taxon>
        <taxon>Agaricomycotina</taxon>
        <taxon>Agaricomycetes</taxon>
        <taxon>Agaricomycetidae</taxon>
        <taxon>Agaricales</taxon>
        <taxon>Agaricineae</taxon>
        <taxon>Hymenogastraceae</taxon>
        <taxon>Gymnopilus</taxon>
    </lineage>
</organism>
<protein>
    <recommendedName>
        <fullName evidence="7">Major facilitator superfamily (MFS) profile domain-containing protein</fullName>
    </recommendedName>
</protein>
<evidence type="ECO:0000256" key="5">
    <source>
        <dbReference type="ARBA" id="ARBA00023136"/>
    </source>
</evidence>
<sequence>MATENSSTNGSSIEKSNLDKDFLDLVDKAKIKAAVRKLDLTITPIMTMFYLLSFLDRANIGNARVAGLQKDLRMTDHQYSIAVTTTYVDSEIEVLYINRPYILSEVPSNLILRKIGPNIMMPTILTIWGIIVTLQGFVTNYQGLIACRFFLGLIEGPMFPGIVLYLSQFYTREELSLRIAYFFSSASLSGAFSGLLAAAIDNMEGVGGKAAWSWIFILEGLFSFLFGLITFFLVPATPRDSKFLTEEQKEIVVQRLERDRPFVSPLDKFSFRQVLASAASPHVIIIFMIYFMGGANLYGLALFLPSIVNQLGYSPTRTQLLSVGPFAAGFLVTILGAYFSDKLKQRTIPLLACLAIATAGYSTYLGSHDKHTSYGSLFLMVSGIYGTTPIIAAWLSNNSEPYYRRATSIGLGFVATNSGGILSTWRYPTKEGPKFRQTNIMNLTFTLVMALLAVINAAMLHNANKRKEREREKILAPYAADDEKDGGTRAWVELGDRHPDFRYVL</sequence>
<dbReference type="PANTHER" id="PTHR43791:SF85">
    <property type="entry name" value="TRANSPORTER, PUTATIVE (AFU_ORTHOLOGUE AFUA_6G00710)-RELATED"/>
    <property type="match status" value="1"/>
</dbReference>
<feature type="transmembrane region" description="Helical" evidence="6">
    <location>
        <begin position="212"/>
        <end position="234"/>
    </location>
</feature>
<feature type="transmembrane region" description="Helical" evidence="6">
    <location>
        <begin position="408"/>
        <end position="428"/>
    </location>
</feature>
<keyword evidence="9" id="KW-1185">Reference proteome</keyword>
<dbReference type="OrthoDB" id="2985014at2759"/>
<dbReference type="InterPro" id="IPR011701">
    <property type="entry name" value="MFS"/>
</dbReference>
<feature type="transmembrane region" description="Helical" evidence="6">
    <location>
        <begin position="320"/>
        <end position="340"/>
    </location>
</feature>
<feature type="transmembrane region" description="Helical" evidence="6">
    <location>
        <begin position="119"/>
        <end position="137"/>
    </location>
</feature>
<dbReference type="Pfam" id="PF07690">
    <property type="entry name" value="MFS_1"/>
    <property type="match status" value="1"/>
</dbReference>
<dbReference type="GO" id="GO:0016020">
    <property type="term" value="C:membrane"/>
    <property type="evidence" value="ECO:0007669"/>
    <property type="project" value="UniProtKB-SubCell"/>
</dbReference>
<dbReference type="PANTHER" id="PTHR43791">
    <property type="entry name" value="PERMEASE-RELATED"/>
    <property type="match status" value="1"/>
</dbReference>
<name>A0A409XX80_9AGAR</name>
<comment type="caution">
    <text evidence="8">The sequence shown here is derived from an EMBL/GenBank/DDBJ whole genome shotgun (WGS) entry which is preliminary data.</text>
</comment>